<gene>
    <name evidence="1" type="ORF">SDC9_175157</name>
</gene>
<name>A0A645GVR1_9ZZZZ</name>
<organism evidence="1">
    <name type="scientific">bioreactor metagenome</name>
    <dbReference type="NCBI Taxonomy" id="1076179"/>
    <lineage>
        <taxon>unclassified sequences</taxon>
        <taxon>metagenomes</taxon>
        <taxon>ecological metagenomes</taxon>
    </lineage>
</organism>
<proteinExistence type="predicted"/>
<sequence>MSIAVNALLIDRVRPDEQVAVVGRRDENALAHLGRHLEQHLVDGRAGAAHHEQILAGARENLEVVQAYHSGDFVRVQPGSVDHVAGVKNLVVAGDNIKAGFGRLDGFYRGFKVELHTVGHCVFGQSDGHFVG</sequence>
<reference evidence="1" key="1">
    <citation type="submission" date="2019-08" db="EMBL/GenBank/DDBJ databases">
        <authorList>
            <person name="Kucharzyk K."/>
            <person name="Murdoch R.W."/>
            <person name="Higgins S."/>
            <person name="Loffler F."/>
        </authorList>
    </citation>
    <scope>NUCLEOTIDE SEQUENCE</scope>
</reference>
<protein>
    <submittedName>
        <fullName evidence="1">Uncharacterized protein</fullName>
    </submittedName>
</protein>
<evidence type="ECO:0000313" key="1">
    <source>
        <dbReference type="EMBL" id="MPN27723.1"/>
    </source>
</evidence>
<accession>A0A645GVR1</accession>
<dbReference type="EMBL" id="VSSQ01077714">
    <property type="protein sequence ID" value="MPN27723.1"/>
    <property type="molecule type" value="Genomic_DNA"/>
</dbReference>
<comment type="caution">
    <text evidence="1">The sequence shown here is derived from an EMBL/GenBank/DDBJ whole genome shotgun (WGS) entry which is preliminary data.</text>
</comment>
<dbReference type="AlphaFoldDB" id="A0A645GVR1"/>